<accession>A0A6J7C179</accession>
<dbReference type="Pfam" id="PF10646">
    <property type="entry name" value="Germane"/>
    <property type="match status" value="1"/>
</dbReference>
<evidence type="ECO:0000313" key="2">
    <source>
        <dbReference type="EMBL" id="CAB4342171.1"/>
    </source>
</evidence>
<name>A0A6J7C179_9ZZZZ</name>
<dbReference type="EMBL" id="CAFBIX010000084">
    <property type="protein sequence ID" value="CAB4850894.1"/>
    <property type="molecule type" value="Genomic_DNA"/>
</dbReference>
<gene>
    <name evidence="4" type="ORF">UFOPK2648_00436</name>
    <name evidence="5" type="ORF">UFOPK3037_00455</name>
    <name evidence="6" type="ORF">UFOPK3278_01343</name>
    <name evidence="2" type="ORF">UFOPK3406_01101</name>
    <name evidence="3" type="ORF">UFOPK3925_01413</name>
    <name evidence="7" type="ORF">UFOPK4097_01469</name>
    <name evidence="8" type="ORF">UFOPK4301_00660</name>
</gene>
<dbReference type="EMBL" id="CAFBQG010000065">
    <property type="protein sequence ID" value="CAB5048459.1"/>
    <property type="molecule type" value="Genomic_DNA"/>
</dbReference>
<dbReference type="EMBL" id="CAESAD010000014">
    <property type="protein sequence ID" value="CAB4344662.1"/>
    <property type="molecule type" value="Genomic_DNA"/>
</dbReference>
<evidence type="ECO:0000313" key="4">
    <source>
        <dbReference type="EMBL" id="CAB4703256.1"/>
    </source>
</evidence>
<evidence type="ECO:0000313" key="6">
    <source>
        <dbReference type="EMBL" id="CAB4850894.1"/>
    </source>
</evidence>
<dbReference type="InterPro" id="IPR018911">
    <property type="entry name" value="Gmad2_Ig-like_dom"/>
</dbReference>
<evidence type="ECO:0000313" key="8">
    <source>
        <dbReference type="EMBL" id="CAB5048459.1"/>
    </source>
</evidence>
<dbReference type="AlphaFoldDB" id="A0A6J7C179"/>
<evidence type="ECO:0000259" key="1">
    <source>
        <dbReference type="SMART" id="SM00909"/>
    </source>
</evidence>
<dbReference type="EMBL" id="CAFAAO010000004">
    <property type="protein sequence ID" value="CAB4798360.1"/>
    <property type="molecule type" value="Genomic_DNA"/>
</dbReference>
<dbReference type="InterPro" id="IPR019606">
    <property type="entry name" value="GerMN"/>
</dbReference>
<evidence type="ECO:0000313" key="7">
    <source>
        <dbReference type="EMBL" id="CAB5029132.1"/>
    </source>
</evidence>
<sequence>MVNSFVKRILLPVVVVITVAGCATQPNIDTSASPTSATSTESSSPDVLEDYVFYFVGETLSGFRLFQEVHQVSASENELGDDKGLNALVMLVDGQLPPFDGDHKTLWNNGTKINGVTRLGDTATVDLQLGRISFGSETEQRAIDQIVWTLTANDPTITSVNIIVDGKPIESIAGHVDATKAFTRGLDYEVLASVWIDLLDKSDLVSPVTISGSACTFEANVAWELSQGDAIVQSGATTAKTACPDRSEWTIDLGTLAVGDYTLRVFDTSAQDGTVISEDTKDFVVLN</sequence>
<reference evidence="6" key="1">
    <citation type="submission" date="2020-05" db="EMBL/GenBank/DDBJ databases">
        <authorList>
            <person name="Chiriac C."/>
            <person name="Salcher M."/>
            <person name="Ghai R."/>
            <person name="Kavagutti S V."/>
        </authorList>
    </citation>
    <scope>NUCLEOTIDE SEQUENCE</scope>
</reference>
<proteinExistence type="predicted"/>
<dbReference type="SMART" id="SM00909">
    <property type="entry name" value="Germane"/>
    <property type="match status" value="1"/>
</dbReference>
<feature type="domain" description="GerMN" evidence="1">
    <location>
        <begin position="84"/>
        <end position="173"/>
    </location>
</feature>
<dbReference type="PROSITE" id="PS51257">
    <property type="entry name" value="PROKAR_LIPOPROTEIN"/>
    <property type="match status" value="1"/>
</dbReference>
<evidence type="ECO:0000313" key="3">
    <source>
        <dbReference type="EMBL" id="CAB4344662.1"/>
    </source>
</evidence>
<dbReference type="EMBL" id="CAESAI010000030">
    <property type="protein sequence ID" value="CAB4342171.1"/>
    <property type="molecule type" value="Genomic_DNA"/>
</dbReference>
<dbReference type="EMBL" id="CAFBPK010000033">
    <property type="protein sequence ID" value="CAB5029132.1"/>
    <property type="molecule type" value="Genomic_DNA"/>
</dbReference>
<evidence type="ECO:0000313" key="5">
    <source>
        <dbReference type="EMBL" id="CAB4798360.1"/>
    </source>
</evidence>
<organism evidence="6">
    <name type="scientific">freshwater metagenome</name>
    <dbReference type="NCBI Taxonomy" id="449393"/>
    <lineage>
        <taxon>unclassified sequences</taxon>
        <taxon>metagenomes</taxon>
        <taxon>ecological metagenomes</taxon>
    </lineage>
</organism>
<dbReference type="EMBL" id="CAEZYC010000015">
    <property type="protein sequence ID" value="CAB4703256.1"/>
    <property type="molecule type" value="Genomic_DNA"/>
</dbReference>
<protein>
    <submittedName>
        <fullName evidence="6">Unannotated protein</fullName>
    </submittedName>
</protein>
<dbReference type="Pfam" id="PF10648">
    <property type="entry name" value="Gmad2"/>
    <property type="match status" value="1"/>
</dbReference>